<proteinExistence type="predicted"/>
<accession>A0A5J4L8H4</accession>
<dbReference type="InterPro" id="IPR005648">
    <property type="entry name" value="FlgD"/>
</dbReference>
<dbReference type="GO" id="GO:0044781">
    <property type="term" value="P:bacterial-type flagellum organization"/>
    <property type="evidence" value="ECO:0007669"/>
    <property type="project" value="UniProtKB-KW"/>
</dbReference>
<keyword evidence="1" id="KW-1005">Bacterial flagellum biogenesis</keyword>
<organism evidence="2">
    <name type="scientific">hot springs metagenome</name>
    <dbReference type="NCBI Taxonomy" id="433727"/>
    <lineage>
        <taxon>unclassified sequences</taxon>
        <taxon>metagenomes</taxon>
        <taxon>ecological metagenomes</taxon>
    </lineage>
</organism>
<reference evidence="2" key="1">
    <citation type="submission" date="2019-10" db="EMBL/GenBank/DDBJ databases">
        <title>Metagenomic sequencing of thiosulfate-disproportionating enrichment culture.</title>
        <authorList>
            <person name="Umezawa K."/>
            <person name="Kojima H."/>
            <person name="Fukui M."/>
        </authorList>
    </citation>
    <scope>NUCLEOTIDE SEQUENCE</scope>
    <source>
        <strain evidence="2">45J</strain>
    </source>
</reference>
<protein>
    <submittedName>
        <fullName evidence="2">Flagellar hook assembly protein FlgD</fullName>
    </submittedName>
</protein>
<comment type="caution">
    <text evidence="2">The sequence shown here is derived from an EMBL/GenBank/DDBJ whole genome shotgun (WGS) entry which is preliminary data.</text>
</comment>
<evidence type="ECO:0000256" key="1">
    <source>
        <dbReference type="ARBA" id="ARBA00022795"/>
    </source>
</evidence>
<evidence type="ECO:0000313" key="2">
    <source>
        <dbReference type="EMBL" id="GER94449.1"/>
    </source>
</evidence>
<dbReference type="Pfam" id="PF03963">
    <property type="entry name" value="FlgD"/>
    <property type="match status" value="1"/>
</dbReference>
<keyword evidence="2" id="KW-0282">Flagellum</keyword>
<keyword evidence="2" id="KW-0969">Cilium</keyword>
<keyword evidence="2" id="KW-0966">Cell projection</keyword>
<gene>
    <name evidence="2" type="ORF">A45J_2212</name>
</gene>
<dbReference type="EMBL" id="BLAB01000001">
    <property type="protein sequence ID" value="GER94449.1"/>
    <property type="molecule type" value="Genomic_DNA"/>
</dbReference>
<sequence>MSSYMSGIMTDTKYVGIADSSSNVKKNTDLDKNAFLNLLIAQLKNQDPLNPMKDQEFIAQLATFSSLEQMGNMNKNMEKTFSMGLLGATITDVGGSVGVVKAIDIDMQGDTVFTLQLLDDSGKLSAATKDVKFSDVREISKGLSS</sequence>
<name>A0A5J4L8H4_9ZZZZ</name>
<dbReference type="AlphaFoldDB" id="A0A5J4L8H4"/>